<reference evidence="4 6" key="2">
    <citation type="submission" date="2020-08" db="EMBL/GenBank/DDBJ databases">
        <title>Sequencing the genomes of 1000 actinobacteria strains.</title>
        <authorList>
            <person name="Klenk H.-P."/>
        </authorList>
    </citation>
    <scope>NUCLEOTIDE SEQUENCE [LARGE SCALE GENOMIC DNA]</scope>
    <source>
        <strain evidence="4 6">DSM 9581</strain>
    </source>
</reference>
<reference evidence="3 5" key="1">
    <citation type="submission" date="2019-07" db="EMBL/GenBank/DDBJ databases">
        <title>Whole genome shotgun sequence of Cellulomonas hominis NBRC 16055.</title>
        <authorList>
            <person name="Hosoyama A."/>
            <person name="Uohara A."/>
            <person name="Ohji S."/>
            <person name="Ichikawa N."/>
        </authorList>
    </citation>
    <scope>NUCLEOTIDE SEQUENCE [LARGE SCALE GENOMIC DNA]</scope>
    <source>
        <strain evidence="3 5">NBRC 16055</strain>
    </source>
</reference>
<evidence type="ECO:0000256" key="2">
    <source>
        <dbReference type="SAM" id="Phobius"/>
    </source>
</evidence>
<feature type="compositionally biased region" description="Gly residues" evidence="1">
    <location>
        <begin position="49"/>
        <end position="58"/>
    </location>
</feature>
<feature type="region of interest" description="Disordered" evidence="1">
    <location>
        <begin position="49"/>
        <end position="117"/>
    </location>
</feature>
<comment type="caution">
    <text evidence="3">The sequence shown here is derived from an EMBL/GenBank/DDBJ whole genome shotgun (WGS) entry which is preliminary data.</text>
</comment>
<dbReference type="EMBL" id="JACHDN010000001">
    <property type="protein sequence ID" value="MBB5474450.1"/>
    <property type="molecule type" value="Genomic_DNA"/>
</dbReference>
<organism evidence="3 5">
    <name type="scientific">Cellulomonas hominis</name>
    <dbReference type="NCBI Taxonomy" id="156981"/>
    <lineage>
        <taxon>Bacteria</taxon>
        <taxon>Bacillati</taxon>
        <taxon>Actinomycetota</taxon>
        <taxon>Actinomycetes</taxon>
        <taxon>Micrococcales</taxon>
        <taxon>Cellulomonadaceae</taxon>
        <taxon>Cellulomonas</taxon>
    </lineage>
</organism>
<keyword evidence="5" id="KW-1185">Reference proteome</keyword>
<accession>A0A511FAM5</accession>
<dbReference type="Proteomes" id="UP000564629">
    <property type="component" value="Unassembled WGS sequence"/>
</dbReference>
<evidence type="ECO:0000313" key="5">
    <source>
        <dbReference type="Proteomes" id="UP000321723"/>
    </source>
</evidence>
<evidence type="ECO:0000313" key="4">
    <source>
        <dbReference type="EMBL" id="MBB5474450.1"/>
    </source>
</evidence>
<proteinExistence type="predicted"/>
<dbReference type="RefSeq" id="WP_146835784.1">
    <property type="nucleotide sequence ID" value="NZ_BJVQ01000014.1"/>
</dbReference>
<evidence type="ECO:0000313" key="6">
    <source>
        <dbReference type="Proteomes" id="UP000564629"/>
    </source>
</evidence>
<dbReference type="AlphaFoldDB" id="A0A511FAM5"/>
<keyword evidence="2" id="KW-1133">Transmembrane helix</keyword>
<protein>
    <submittedName>
        <fullName evidence="4">Putative spore protein YtfJ</fullName>
    </submittedName>
</protein>
<name>A0A511FAM5_9CELL</name>
<sequence length="204" mass="20847">MPHDDPHAGLPELTRAASDVFSARRVFGEPYERDGVLVIPVAKVVGSHGVGAASGEGRLGTRKPGAQGPGGPSGDDDGGDGPGEPASEALEEAAPELAVDGTGPGPWPAGRPTTGWGQASRGLEALAQYRPQFPRPYGRGGGDAEGAGFAARVKPLGVYVVQEDGVSWRPALDLNRVILGGQAVGAIAVVALSFAVAFGRRRRR</sequence>
<dbReference type="Proteomes" id="UP000321723">
    <property type="component" value="Unassembled WGS sequence"/>
</dbReference>
<dbReference type="OrthoDB" id="3830295at2"/>
<feature type="transmembrane region" description="Helical" evidence="2">
    <location>
        <begin position="177"/>
        <end position="198"/>
    </location>
</feature>
<keyword evidence="2" id="KW-0812">Transmembrane</keyword>
<evidence type="ECO:0000313" key="3">
    <source>
        <dbReference type="EMBL" id="GEL46321.1"/>
    </source>
</evidence>
<keyword evidence="2" id="KW-0472">Membrane</keyword>
<evidence type="ECO:0000256" key="1">
    <source>
        <dbReference type="SAM" id="MobiDB-lite"/>
    </source>
</evidence>
<gene>
    <name evidence="3" type="ORF">CHO01_14370</name>
    <name evidence="4" type="ORF">HNR08_003186</name>
</gene>
<dbReference type="EMBL" id="BJVQ01000014">
    <property type="protein sequence ID" value="GEL46321.1"/>
    <property type="molecule type" value="Genomic_DNA"/>
</dbReference>